<evidence type="ECO:0000256" key="6">
    <source>
        <dbReference type="ARBA" id="ARBA00023125"/>
    </source>
</evidence>
<dbReference type="PANTHER" id="PTHR48111">
    <property type="entry name" value="REGULATOR OF RPOS"/>
    <property type="match status" value="1"/>
</dbReference>
<evidence type="ECO:0000256" key="8">
    <source>
        <dbReference type="PROSITE-ProRule" id="PRU00169"/>
    </source>
</evidence>
<evidence type="ECO:0000256" key="3">
    <source>
        <dbReference type="ARBA" id="ARBA00022553"/>
    </source>
</evidence>
<evidence type="ECO:0000256" key="4">
    <source>
        <dbReference type="ARBA" id="ARBA00023012"/>
    </source>
</evidence>
<evidence type="ECO:0000313" key="13">
    <source>
        <dbReference type="Proteomes" id="UP001368500"/>
    </source>
</evidence>
<dbReference type="InterPro" id="IPR011006">
    <property type="entry name" value="CheY-like_superfamily"/>
</dbReference>
<feature type="modified residue" description="4-aspartylphosphate" evidence="8">
    <location>
        <position position="52"/>
    </location>
</feature>
<name>A0ABU9BI02_9BURK</name>
<keyword evidence="13" id="KW-1185">Reference proteome</keyword>
<dbReference type="Pfam" id="PF00486">
    <property type="entry name" value="Trans_reg_C"/>
    <property type="match status" value="1"/>
</dbReference>
<keyword evidence="7" id="KW-0804">Transcription</keyword>
<dbReference type="Gene3D" id="1.10.10.10">
    <property type="entry name" value="Winged helix-like DNA-binding domain superfamily/Winged helix DNA-binding domain"/>
    <property type="match status" value="1"/>
</dbReference>
<dbReference type="SUPFAM" id="SSF52172">
    <property type="entry name" value="CheY-like"/>
    <property type="match status" value="1"/>
</dbReference>
<reference evidence="12 13" key="1">
    <citation type="submission" date="2024-04" db="EMBL/GenBank/DDBJ databases">
        <title>Novel species of the genus Ideonella isolated from streams.</title>
        <authorList>
            <person name="Lu H."/>
        </authorList>
    </citation>
    <scope>NUCLEOTIDE SEQUENCE [LARGE SCALE GENOMIC DNA]</scope>
    <source>
        <strain evidence="12 13">BYS139W</strain>
    </source>
</reference>
<accession>A0ABU9BI02</accession>
<evidence type="ECO:0000256" key="2">
    <source>
        <dbReference type="ARBA" id="ARBA00022490"/>
    </source>
</evidence>
<evidence type="ECO:0000256" key="1">
    <source>
        <dbReference type="ARBA" id="ARBA00004496"/>
    </source>
</evidence>
<protein>
    <submittedName>
        <fullName evidence="12">Response regulator transcription factor</fullName>
    </submittedName>
</protein>
<feature type="domain" description="OmpR/PhoB-type" evidence="11">
    <location>
        <begin position="129"/>
        <end position="228"/>
    </location>
</feature>
<dbReference type="PROSITE" id="PS51755">
    <property type="entry name" value="OMPR_PHOB"/>
    <property type="match status" value="1"/>
</dbReference>
<evidence type="ECO:0000256" key="7">
    <source>
        <dbReference type="ARBA" id="ARBA00023163"/>
    </source>
</evidence>
<organism evidence="12 13">
    <name type="scientific">Pseudaquabacterium rugosum</name>
    <dbReference type="NCBI Taxonomy" id="2984194"/>
    <lineage>
        <taxon>Bacteria</taxon>
        <taxon>Pseudomonadati</taxon>
        <taxon>Pseudomonadota</taxon>
        <taxon>Betaproteobacteria</taxon>
        <taxon>Burkholderiales</taxon>
        <taxon>Sphaerotilaceae</taxon>
        <taxon>Pseudaquabacterium</taxon>
    </lineage>
</organism>
<gene>
    <name evidence="12" type="ORF">AACH11_21525</name>
</gene>
<keyword evidence="6 9" id="KW-0238">DNA-binding</keyword>
<keyword evidence="4" id="KW-0902">Two-component regulatory system</keyword>
<dbReference type="Gene3D" id="3.40.50.2300">
    <property type="match status" value="1"/>
</dbReference>
<dbReference type="InterPro" id="IPR039420">
    <property type="entry name" value="WalR-like"/>
</dbReference>
<feature type="DNA-binding region" description="OmpR/PhoB-type" evidence="9">
    <location>
        <begin position="129"/>
        <end position="228"/>
    </location>
</feature>
<dbReference type="RefSeq" id="WP_341376333.1">
    <property type="nucleotide sequence ID" value="NZ_JBBUTF010000026.1"/>
</dbReference>
<evidence type="ECO:0000259" key="11">
    <source>
        <dbReference type="PROSITE" id="PS51755"/>
    </source>
</evidence>
<dbReference type="SMART" id="SM00862">
    <property type="entry name" value="Trans_reg_C"/>
    <property type="match status" value="1"/>
</dbReference>
<evidence type="ECO:0000313" key="12">
    <source>
        <dbReference type="EMBL" id="MEK8028547.1"/>
    </source>
</evidence>
<dbReference type="SMART" id="SM00448">
    <property type="entry name" value="REC"/>
    <property type="match status" value="1"/>
</dbReference>
<dbReference type="SUPFAM" id="SSF46894">
    <property type="entry name" value="C-terminal effector domain of the bipartite response regulators"/>
    <property type="match status" value="1"/>
</dbReference>
<evidence type="ECO:0000256" key="5">
    <source>
        <dbReference type="ARBA" id="ARBA00023015"/>
    </source>
</evidence>
<dbReference type="Gene3D" id="6.10.250.690">
    <property type="match status" value="1"/>
</dbReference>
<dbReference type="PANTHER" id="PTHR48111:SF39">
    <property type="entry name" value="TRANSCRIPTIONAL REGULATORY PROTEIN CPXR"/>
    <property type="match status" value="1"/>
</dbReference>
<dbReference type="InterPro" id="IPR016032">
    <property type="entry name" value="Sig_transdc_resp-reg_C-effctor"/>
</dbReference>
<comment type="caution">
    <text evidence="12">The sequence shown here is derived from an EMBL/GenBank/DDBJ whole genome shotgun (WGS) entry which is preliminary data.</text>
</comment>
<keyword evidence="3 8" id="KW-0597">Phosphoprotein</keyword>
<comment type="subcellular location">
    <subcellularLocation>
        <location evidence="1">Cytoplasm</location>
    </subcellularLocation>
</comment>
<dbReference type="InterPro" id="IPR001789">
    <property type="entry name" value="Sig_transdc_resp-reg_receiver"/>
</dbReference>
<dbReference type="CDD" id="cd00383">
    <property type="entry name" value="trans_reg_C"/>
    <property type="match status" value="1"/>
</dbReference>
<sequence length="230" mass="25692">MTRLLLVDDDHDLTDLIGEYLAQEGFDVEAVHDGAEGARAALDGDYALVVLDGMLPRLDGQEVLRRIRARSSVPVLMLTGRGDDACRIEGLEAGADDYVTKPCSPRELTARVRSILRRLKPDLPVLAPQRVLRTGELVMWPEQRRACWRSQDLSLTPTEFSLLEVLAEATGRVVSREELSRRALGREVGPYDRNIDVHLSAIRHKLGPAADGQPWIRAIRGLGYQFVRLH</sequence>
<dbReference type="Proteomes" id="UP001368500">
    <property type="component" value="Unassembled WGS sequence"/>
</dbReference>
<dbReference type="InterPro" id="IPR036388">
    <property type="entry name" value="WH-like_DNA-bd_sf"/>
</dbReference>
<keyword evidence="5" id="KW-0805">Transcription regulation</keyword>
<dbReference type="EMBL" id="JBBUTF010000026">
    <property type="protein sequence ID" value="MEK8028547.1"/>
    <property type="molecule type" value="Genomic_DNA"/>
</dbReference>
<dbReference type="InterPro" id="IPR001867">
    <property type="entry name" value="OmpR/PhoB-type_DNA-bd"/>
</dbReference>
<evidence type="ECO:0000259" key="10">
    <source>
        <dbReference type="PROSITE" id="PS50110"/>
    </source>
</evidence>
<dbReference type="Pfam" id="PF00072">
    <property type="entry name" value="Response_reg"/>
    <property type="match status" value="1"/>
</dbReference>
<keyword evidence="2" id="KW-0963">Cytoplasm</keyword>
<dbReference type="PROSITE" id="PS50110">
    <property type="entry name" value="RESPONSE_REGULATORY"/>
    <property type="match status" value="1"/>
</dbReference>
<proteinExistence type="predicted"/>
<evidence type="ECO:0000256" key="9">
    <source>
        <dbReference type="PROSITE-ProRule" id="PRU01091"/>
    </source>
</evidence>
<feature type="domain" description="Response regulatory" evidence="10">
    <location>
        <begin position="3"/>
        <end position="116"/>
    </location>
</feature>